<organism evidence="2 3">
    <name type="scientific">Alkalihalophilus pseudofirmus</name>
    <name type="common">Bacillus pseudofirmus</name>
    <dbReference type="NCBI Taxonomy" id="79885"/>
    <lineage>
        <taxon>Bacteria</taxon>
        <taxon>Bacillati</taxon>
        <taxon>Bacillota</taxon>
        <taxon>Bacilli</taxon>
        <taxon>Bacillales</taxon>
        <taxon>Bacillaceae</taxon>
        <taxon>Alkalihalophilus</taxon>
    </lineage>
</organism>
<keyword evidence="1" id="KW-0472">Membrane</keyword>
<proteinExistence type="predicted"/>
<gene>
    <name evidence="2" type="ORF">RYX45_10505</name>
</gene>
<keyword evidence="1" id="KW-0812">Transmembrane</keyword>
<dbReference type="Proteomes" id="UP001285636">
    <property type="component" value="Unassembled WGS sequence"/>
</dbReference>
<keyword evidence="1" id="KW-1133">Transmembrane helix</keyword>
<feature type="transmembrane region" description="Helical" evidence="1">
    <location>
        <begin position="64"/>
        <end position="88"/>
    </location>
</feature>
<evidence type="ECO:0000313" key="2">
    <source>
        <dbReference type="EMBL" id="MDV2885608.1"/>
    </source>
</evidence>
<dbReference type="Pfam" id="PF07098">
    <property type="entry name" value="DUF1360"/>
    <property type="match status" value="1"/>
</dbReference>
<sequence>MGEYVNWIDFVILFLAVFRLTHLIVFDRLFDRVRNIFVEIIEEIQDDGEVFQYIESKGRGLRKLIGNVISCYWCTGVWVSIFLVIAFVFLYQVIWIPLLILAISGAAGIIESMLRK</sequence>
<accession>A0AAJ2NNH2</accession>
<feature type="transmembrane region" description="Helical" evidence="1">
    <location>
        <begin position="6"/>
        <end position="26"/>
    </location>
</feature>
<dbReference type="RefSeq" id="WP_323466737.1">
    <property type="nucleotide sequence ID" value="NZ_CP144224.1"/>
</dbReference>
<evidence type="ECO:0000256" key="1">
    <source>
        <dbReference type="SAM" id="Phobius"/>
    </source>
</evidence>
<protein>
    <submittedName>
        <fullName evidence="2">DUF1360 domain-containing protein</fullName>
    </submittedName>
</protein>
<feature type="transmembrane region" description="Helical" evidence="1">
    <location>
        <begin position="94"/>
        <end position="114"/>
    </location>
</feature>
<dbReference type="InterPro" id="IPR010773">
    <property type="entry name" value="Mycophage_PG1_Gp7"/>
</dbReference>
<reference evidence="2" key="1">
    <citation type="submission" date="2023-10" db="EMBL/GenBank/DDBJ databases">
        <title>Screening of Alkalihalophilus pseudofirmusBZ-TG-HK211 and Its Alleviation of Salt Stress on Rapeseed Growth.</title>
        <authorList>
            <person name="Zhao B."/>
            <person name="Guo T."/>
        </authorList>
    </citation>
    <scope>NUCLEOTIDE SEQUENCE</scope>
    <source>
        <strain evidence="2">BZ-TG-HK211</strain>
    </source>
</reference>
<evidence type="ECO:0000313" key="3">
    <source>
        <dbReference type="Proteomes" id="UP001285636"/>
    </source>
</evidence>
<name>A0AAJ2NNH2_ALKPS</name>
<comment type="caution">
    <text evidence="2">The sequence shown here is derived from an EMBL/GenBank/DDBJ whole genome shotgun (WGS) entry which is preliminary data.</text>
</comment>
<dbReference type="EMBL" id="JAWJAY010000002">
    <property type="protein sequence ID" value="MDV2885608.1"/>
    <property type="molecule type" value="Genomic_DNA"/>
</dbReference>
<dbReference type="AlphaFoldDB" id="A0AAJ2NNH2"/>